<evidence type="ECO:0000256" key="4">
    <source>
        <dbReference type="ARBA" id="ARBA00022692"/>
    </source>
</evidence>
<dbReference type="InterPro" id="IPR011014">
    <property type="entry name" value="MscS_channel_TM-2"/>
</dbReference>
<evidence type="ECO:0000256" key="5">
    <source>
        <dbReference type="ARBA" id="ARBA00022989"/>
    </source>
</evidence>
<comment type="similarity">
    <text evidence="2 7">Belongs to the MscS (TC 1.A.23) family.</text>
</comment>
<evidence type="ECO:0000313" key="13">
    <source>
        <dbReference type="Proteomes" id="UP001202831"/>
    </source>
</evidence>
<feature type="domain" description="Mechanosensitive ion channel MscS" evidence="9">
    <location>
        <begin position="372"/>
        <end position="438"/>
    </location>
</feature>
<comment type="caution">
    <text evidence="12">The sequence shown here is derived from an EMBL/GenBank/DDBJ whole genome shotgun (WGS) entry which is preliminary data.</text>
</comment>
<evidence type="ECO:0000259" key="10">
    <source>
        <dbReference type="Pfam" id="PF21082"/>
    </source>
</evidence>
<keyword evidence="7" id="KW-0813">Transport</keyword>
<keyword evidence="13" id="KW-1185">Reference proteome</keyword>
<comment type="function">
    <text evidence="7">Mechanosensitive channel that participates in the regulation of osmotic pressure changes within the cell, opening in response to stretch forces in the membrane lipid bilayer, without the need for other proteins. Contributes to normal resistance to hypoosmotic shock. Forms an ion channel of 1.0 nanosiemens conductance with a slight preference for anions.</text>
</comment>
<feature type="chain" id="PRO_5047135498" description="Small-conductance mechanosensitive channel" evidence="8">
    <location>
        <begin position="23"/>
        <end position="542"/>
    </location>
</feature>
<gene>
    <name evidence="12" type="ORF">L2725_12365</name>
</gene>
<feature type="domain" description="Mechanosensitive ion channel transmembrane helices 2/3" evidence="11">
    <location>
        <begin position="335"/>
        <end position="371"/>
    </location>
</feature>
<evidence type="ECO:0000256" key="2">
    <source>
        <dbReference type="ARBA" id="ARBA00008017"/>
    </source>
</evidence>
<keyword evidence="4 7" id="KW-0812">Transmembrane</keyword>
<protein>
    <recommendedName>
        <fullName evidence="7">Small-conductance mechanosensitive channel</fullName>
    </recommendedName>
</protein>
<sequence>MSKVSTLLLAMLLSVLSTGVWADESTLTPQQVNQQIMLLQGDIDHDIAQLKTAKGEIRALTEYRIIKKIGELRSLIGSQVAKSSPDSASLKPLITEQLQFIAQVETYLANSVDKLKQQLGTSDDGATIALIAKRETERDQFYEAQLETIHWAEKVGMDVSANKAALIKTLIRRGERLESLVTFLQQQLKSSVAEADAAGKDVSQEQTAKVAMYRDWLDNSNASLESVITLLDKLGQDTDSMKKTLLSVSGDITQDVLNIDVASGLFQQWLDSAKAQLIEHGPSLTFKVFIFLLILFAASLLARIVESIVRRAVSTSKLKFSKLLQDFFTKLSSKVVYSIGLLVALSQLGFELGPLLAGFGIAGVVIGFALQDTLSNFASGMMILIYRPFDVGDLINAGGVTGKVSHMSLVSTTIMTFDNQRLIVPNNKIWGDTINNITVERNRRVDLVFGIGYSDDIEHAEKVLMDVVTKHPKVLKDPEPVVKLHTLGESSVDFVVRPWCQPEDYWDVYWDITREVKMRFDAEGISIPFPQRDVHIYQTAEK</sequence>
<dbReference type="PANTHER" id="PTHR30221:SF1">
    <property type="entry name" value="SMALL-CONDUCTANCE MECHANOSENSITIVE CHANNEL"/>
    <property type="match status" value="1"/>
</dbReference>
<dbReference type="Pfam" id="PF21088">
    <property type="entry name" value="MS_channel_1st"/>
    <property type="match status" value="1"/>
</dbReference>
<dbReference type="InterPro" id="IPR006685">
    <property type="entry name" value="MscS_channel_2nd"/>
</dbReference>
<dbReference type="Gene3D" id="1.10.287.1260">
    <property type="match status" value="1"/>
</dbReference>
<dbReference type="SUPFAM" id="SSF50182">
    <property type="entry name" value="Sm-like ribonucleoproteins"/>
    <property type="match status" value="1"/>
</dbReference>
<feature type="domain" description="Mechanosensitive ion channel MscS C-terminal" evidence="10">
    <location>
        <begin position="445"/>
        <end position="527"/>
    </location>
</feature>
<evidence type="ECO:0000259" key="11">
    <source>
        <dbReference type="Pfam" id="PF21088"/>
    </source>
</evidence>
<dbReference type="InterPro" id="IPR045275">
    <property type="entry name" value="MscS_archaea/bacteria_type"/>
</dbReference>
<dbReference type="RefSeq" id="WP_249249242.1">
    <property type="nucleotide sequence ID" value="NZ_JAKIKT010000004.1"/>
</dbReference>
<dbReference type="Pfam" id="PF00924">
    <property type="entry name" value="MS_channel_2nd"/>
    <property type="match status" value="1"/>
</dbReference>
<keyword evidence="6 7" id="KW-0472">Membrane</keyword>
<dbReference type="SUPFAM" id="SSF82689">
    <property type="entry name" value="Mechanosensitive channel protein MscS (YggB), C-terminal domain"/>
    <property type="match status" value="1"/>
</dbReference>
<evidence type="ECO:0000313" key="12">
    <source>
        <dbReference type="EMBL" id="MCL2914561.1"/>
    </source>
</evidence>
<evidence type="ECO:0000256" key="6">
    <source>
        <dbReference type="ARBA" id="ARBA00023136"/>
    </source>
</evidence>
<dbReference type="InterPro" id="IPR049142">
    <property type="entry name" value="MS_channel_1st"/>
</dbReference>
<reference evidence="12 13" key="1">
    <citation type="submission" date="2022-01" db="EMBL/GenBank/DDBJ databases">
        <title>Whole genome-based taxonomy of the Shewanellaceae.</title>
        <authorList>
            <person name="Martin-Rodriguez A.J."/>
        </authorList>
    </citation>
    <scope>NUCLEOTIDE SEQUENCE [LARGE SCALE GENOMIC DNA]</scope>
    <source>
        <strain evidence="12 13">DSM 21332</strain>
    </source>
</reference>
<accession>A0ABT0N7X5</accession>
<evidence type="ECO:0000256" key="3">
    <source>
        <dbReference type="ARBA" id="ARBA00022475"/>
    </source>
</evidence>
<feature type="signal peptide" evidence="8">
    <location>
        <begin position="1"/>
        <end position="22"/>
    </location>
</feature>
<feature type="transmembrane region" description="Helical" evidence="7">
    <location>
        <begin position="284"/>
        <end position="306"/>
    </location>
</feature>
<dbReference type="Proteomes" id="UP001202831">
    <property type="component" value="Unassembled WGS sequence"/>
</dbReference>
<keyword evidence="7" id="KW-0407">Ion channel</keyword>
<feature type="transmembrane region" description="Helical" evidence="7">
    <location>
        <begin position="327"/>
        <end position="346"/>
    </location>
</feature>
<dbReference type="InterPro" id="IPR023408">
    <property type="entry name" value="MscS_beta-dom_sf"/>
</dbReference>
<organism evidence="12 13">
    <name type="scientific">Shewanella corallii</name>
    <dbReference type="NCBI Taxonomy" id="560080"/>
    <lineage>
        <taxon>Bacteria</taxon>
        <taxon>Pseudomonadati</taxon>
        <taxon>Pseudomonadota</taxon>
        <taxon>Gammaproteobacteria</taxon>
        <taxon>Alteromonadales</taxon>
        <taxon>Shewanellaceae</taxon>
        <taxon>Shewanella</taxon>
    </lineage>
</organism>
<dbReference type="SUPFAM" id="SSF82861">
    <property type="entry name" value="Mechanosensitive channel protein MscS (YggB), transmembrane region"/>
    <property type="match status" value="1"/>
</dbReference>
<evidence type="ECO:0000259" key="9">
    <source>
        <dbReference type="Pfam" id="PF00924"/>
    </source>
</evidence>
<proteinExistence type="inferred from homology"/>
<keyword evidence="3" id="KW-1003">Cell membrane</keyword>
<dbReference type="InterPro" id="IPR010920">
    <property type="entry name" value="LSM_dom_sf"/>
</dbReference>
<dbReference type="PANTHER" id="PTHR30221">
    <property type="entry name" value="SMALL-CONDUCTANCE MECHANOSENSITIVE CHANNEL"/>
    <property type="match status" value="1"/>
</dbReference>
<dbReference type="InterPro" id="IPR049278">
    <property type="entry name" value="MS_channel_C"/>
</dbReference>
<dbReference type="Gene3D" id="2.30.30.60">
    <property type="match status" value="1"/>
</dbReference>
<dbReference type="Gene3D" id="3.30.70.100">
    <property type="match status" value="1"/>
</dbReference>
<evidence type="ECO:0000256" key="1">
    <source>
        <dbReference type="ARBA" id="ARBA00004651"/>
    </source>
</evidence>
<keyword evidence="5 7" id="KW-1133">Transmembrane helix</keyword>
<feature type="transmembrane region" description="Helical" evidence="7">
    <location>
        <begin position="352"/>
        <end position="370"/>
    </location>
</feature>
<evidence type="ECO:0000256" key="8">
    <source>
        <dbReference type="SAM" id="SignalP"/>
    </source>
</evidence>
<name>A0ABT0N7X5_9GAMM</name>
<keyword evidence="8" id="KW-0732">Signal</keyword>
<keyword evidence="7" id="KW-0997">Cell inner membrane</keyword>
<evidence type="ECO:0000256" key="7">
    <source>
        <dbReference type="RuleBase" id="RU369025"/>
    </source>
</evidence>
<comment type="subcellular location">
    <subcellularLocation>
        <location evidence="7">Cell inner membrane</location>
        <topology evidence="7">Multi-pass membrane protein</topology>
    </subcellularLocation>
    <subcellularLocation>
        <location evidence="1">Cell membrane</location>
        <topology evidence="1">Multi-pass membrane protein</topology>
    </subcellularLocation>
</comment>
<keyword evidence="7" id="KW-0406">Ion transport</keyword>
<dbReference type="Pfam" id="PF21082">
    <property type="entry name" value="MS_channel_3rd"/>
    <property type="match status" value="1"/>
</dbReference>
<dbReference type="EMBL" id="JAKIKT010000004">
    <property type="protein sequence ID" value="MCL2914561.1"/>
    <property type="molecule type" value="Genomic_DNA"/>
</dbReference>
<dbReference type="InterPro" id="IPR011066">
    <property type="entry name" value="MscS_channel_C_sf"/>
</dbReference>
<comment type="subunit">
    <text evidence="7">Homoheptamer.</text>
</comment>
<comment type="caution">
    <text evidence="7">Lacks conserved residue(s) required for the propagation of feature annotation.</text>
</comment>